<dbReference type="Gene3D" id="1.10.287.1490">
    <property type="match status" value="1"/>
</dbReference>
<dbReference type="EMBL" id="QGUI01000889">
    <property type="protein sequence ID" value="PZM90172.1"/>
    <property type="molecule type" value="Genomic_DNA"/>
</dbReference>
<keyword evidence="1" id="KW-0175">Coiled coil</keyword>
<reference evidence="3 5" key="3">
    <citation type="journal article" date="2021" name="BMC Genomics">
        <title>Genome-resolved metagenome and metatranscriptome analyses of thermophilic composting reveal key bacterial players and their metabolic interactions.</title>
        <authorList>
            <person name="Braga L.P.P."/>
            <person name="Pereira R.V."/>
            <person name="Martins L.F."/>
            <person name="Moura L.M.S."/>
            <person name="Sanchez F.B."/>
            <person name="Patane J.S.L."/>
            <person name="da Silva A.M."/>
            <person name="Setubal J.C."/>
        </authorList>
    </citation>
    <scope>NUCLEOTIDE SEQUENCE [LARGE SCALE GENOMIC DNA]</scope>
    <source>
        <strain evidence="3">ZC4RG45</strain>
    </source>
</reference>
<proteinExistence type="predicted"/>
<evidence type="ECO:0000313" key="5">
    <source>
        <dbReference type="Proteomes" id="UP000249324"/>
    </source>
</evidence>
<dbReference type="EMBL" id="QGUI02000224">
    <property type="protein sequence ID" value="MFO7193503.1"/>
    <property type="molecule type" value="Genomic_DNA"/>
</dbReference>
<reference evidence="3" key="4">
    <citation type="submission" date="2023-08" db="EMBL/GenBank/DDBJ databases">
        <authorList>
            <person name="Guima S.E.S."/>
            <person name="Martins L.F."/>
            <person name="Silva A.M."/>
            <person name="Setubal J.C."/>
        </authorList>
    </citation>
    <scope>NUCLEOTIDE SEQUENCE</scope>
    <source>
        <strain evidence="3">ZC4RG45</strain>
    </source>
</reference>
<feature type="coiled-coil region" evidence="1">
    <location>
        <begin position="44"/>
        <end position="176"/>
    </location>
</feature>
<evidence type="ECO:0000313" key="4">
    <source>
        <dbReference type="EMBL" id="PZM90172.1"/>
    </source>
</evidence>
<protein>
    <recommendedName>
        <fullName evidence="2">CT398-like coiled coil hairpin domain-containing protein</fullName>
    </recommendedName>
</protein>
<organism evidence="4">
    <name type="scientific">Thermocrispum agreste</name>
    <dbReference type="NCBI Taxonomy" id="37925"/>
    <lineage>
        <taxon>Bacteria</taxon>
        <taxon>Bacillati</taxon>
        <taxon>Actinomycetota</taxon>
        <taxon>Actinomycetes</taxon>
        <taxon>Pseudonocardiales</taxon>
        <taxon>Pseudonocardiaceae</taxon>
        <taxon>Thermocrispum</taxon>
    </lineage>
</organism>
<comment type="caution">
    <text evidence="4">The sequence shown here is derived from an EMBL/GenBank/DDBJ whole genome shotgun (WGS) entry which is preliminary data.</text>
</comment>
<dbReference type="AlphaFoldDB" id="A0A2W4ITK2"/>
<accession>A0A2W4ITK2</accession>
<dbReference type="InterPro" id="IPR056003">
    <property type="entry name" value="CT398_CC_hairpin"/>
</dbReference>
<evidence type="ECO:0000259" key="2">
    <source>
        <dbReference type="Pfam" id="PF24481"/>
    </source>
</evidence>
<name>A0A2W4ITK2_9PSEU</name>
<sequence length="219" mass="24755">MKVDPATQARLLELAELDGELDRVRHRRENLPEQQVLDERAAALRSAQDALVQAQMLASDLDREVKRREREIETVRARADRDRKLMESGSVSAKQLTDLEHEIGTLQKRQQTLEDDLLELMEQREAVGINERKSGEAVAAAEQEVAEARAAVESAQAELARTEEKCEAERAKLREELPAQLVERYDRVRQARGRGAGLLRARRCGACQLELDRVALSKV</sequence>
<evidence type="ECO:0000313" key="3">
    <source>
        <dbReference type="EMBL" id="MFO7193503.1"/>
    </source>
</evidence>
<feature type="domain" description="CT398-like coiled coil hairpin" evidence="2">
    <location>
        <begin position="14"/>
        <end position="193"/>
    </location>
</feature>
<dbReference type="Proteomes" id="UP000249324">
    <property type="component" value="Unassembled WGS sequence"/>
</dbReference>
<feature type="non-terminal residue" evidence="4">
    <location>
        <position position="219"/>
    </location>
</feature>
<reference evidence="3" key="1">
    <citation type="submission" date="2018-05" db="EMBL/GenBank/DDBJ databases">
        <authorList>
            <person name="Moura L."/>
            <person name="Setubal J.C."/>
        </authorList>
    </citation>
    <scope>NUCLEOTIDE SEQUENCE</scope>
    <source>
        <strain evidence="3">ZC4RG45</strain>
    </source>
</reference>
<reference evidence="4" key="2">
    <citation type="submission" date="2018-05" db="EMBL/GenBank/DDBJ databases">
        <authorList>
            <person name="Lanie J.A."/>
            <person name="Ng W.-L."/>
            <person name="Kazmierczak K.M."/>
            <person name="Andrzejewski T.M."/>
            <person name="Davidsen T.M."/>
            <person name="Wayne K.J."/>
            <person name="Tettelin H."/>
            <person name="Glass J.I."/>
            <person name="Rusch D."/>
            <person name="Podicherti R."/>
            <person name="Tsui H.-C.T."/>
            <person name="Winkler M.E."/>
        </authorList>
    </citation>
    <scope>NUCLEOTIDE SEQUENCE</scope>
    <source>
        <strain evidence="4">ZC4RG45</strain>
    </source>
</reference>
<gene>
    <name evidence="3" type="ORF">DIU77_014780</name>
    <name evidence="4" type="ORF">DIU77_18260</name>
</gene>
<dbReference type="STRING" id="1111738.GCA_000427905_01765"/>
<dbReference type="Pfam" id="PF24481">
    <property type="entry name" value="CT398_CC"/>
    <property type="match status" value="1"/>
</dbReference>
<evidence type="ECO:0000256" key="1">
    <source>
        <dbReference type="SAM" id="Coils"/>
    </source>
</evidence>